<feature type="DNA-binding region" description="H-T-H motif" evidence="5">
    <location>
        <begin position="27"/>
        <end position="46"/>
    </location>
</feature>
<evidence type="ECO:0000313" key="9">
    <source>
        <dbReference type="Proteomes" id="UP000815698"/>
    </source>
</evidence>
<dbReference type="PROSITE" id="PS50977">
    <property type="entry name" value="HTH_TETR_2"/>
    <property type="match status" value="1"/>
</dbReference>
<accession>A0ABM6PNC1</accession>
<evidence type="ECO:0000256" key="3">
    <source>
        <dbReference type="ARBA" id="ARBA00023125"/>
    </source>
</evidence>
<dbReference type="PANTHER" id="PTHR30055:SF234">
    <property type="entry name" value="HTH-TYPE TRANSCRIPTIONAL REGULATOR BETI"/>
    <property type="match status" value="1"/>
</dbReference>
<feature type="domain" description="HTH tetR-type" evidence="7">
    <location>
        <begin position="4"/>
        <end position="64"/>
    </location>
</feature>
<dbReference type="RefSeq" id="WP_096883187.1">
    <property type="nucleotide sequence ID" value="NZ_CP023482.1"/>
</dbReference>
<feature type="region of interest" description="Disordered" evidence="6">
    <location>
        <begin position="259"/>
        <end position="286"/>
    </location>
</feature>
<keyword evidence="3 5" id="KW-0238">DNA-binding</keyword>
<dbReference type="InterPro" id="IPR039538">
    <property type="entry name" value="BetI_C"/>
</dbReference>
<dbReference type="Pfam" id="PF13977">
    <property type="entry name" value="TetR_C_6"/>
    <property type="match status" value="1"/>
</dbReference>
<dbReference type="Proteomes" id="UP000815698">
    <property type="component" value="Chromosome"/>
</dbReference>
<evidence type="ECO:0000256" key="1">
    <source>
        <dbReference type="ARBA" id="ARBA00022491"/>
    </source>
</evidence>
<keyword evidence="9" id="KW-1185">Reference proteome</keyword>
<evidence type="ECO:0000256" key="2">
    <source>
        <dbReference type="ARBA" id="ARBA00023015"/>
    </source>
</evidence>
<dbReference type="EMBL" id="CP023482">
    <property type="protein sequence ID" value="ATH96980.1"/>
    <property type="molecule type" value="Genomic_DNA"/>
</dbReference>
<evidence type="ECO:0000256" key="6">
    <source>
        <dbReference type="SAM" id="MobiDB-lite"/>
    </source>
</evidence>
<dbReference type="InterPro" id="IPR036271">
    <property type="entry name" value="Tet_transcr_reg_TetR-rel_C_sf"/>
</dbReference>
<keyword evidence="4" id="KW-0804">Transcription</keyword>
<organism evidence="8 9">
    <name type="scientific">Dermabacter jinjuensis</name>
    <dbReference type="NCBI Taxonomy" id="1667168"/>
    <lineage>
        <taxon>Bacteria</taxon>
        <taxon>Bacillati</taxon>
        <taxon>Actinomycetota</taxon>
        <taxon>Actinomycetes</taxon>
        <taxon>Micrococcales</taxon>
        <taxon>Dermabacteraceae</taxon>
        <taxon>Dermabacter</taxon>
    </lineage>
</organism>
<dbReference type="SUPFAM" id="SSF46689">
    <property type="entry name" value="Homeodomain-like"/>
    <property type="match status" value="1"/>
</dbReference>
<name>A0ABM6PNC1_9MICO</name>
<gene>
    <name evidence="8" type="ORF">COP05_07710</name>
</gene>
<dbReference type="InterPro" id="IPR001647">
    <property type="entry name" value="HTH_TetR"/>
</dbReference>
<evidence type="ECO:0000256" key="4">
    <source>
        <dbReference type="ARBA" id="ARBA00023163"/>
    </source>
</evidence>
<dbReference type="InterPro" id="IPR050109">
    <property type="entry name" value="HTH-type_TetR-like_transc_reg"/>
</dbReference>
<evidence type="ECO:0000256" key="5">
    <source>
        <dbReference type="PROSITE-ProRule" id="PRU00335"/>
    </source>
</evidence>
<dbReference type="InterPro" id="IPR009057">
    <property type="entry name" value="Homeodomain-like_sf"/>
</dbReference>
<dbReference type="Pfam" id="PF00440">
    <property type="entry name" value="TetR_N"/>
    <property type="match status" value="1"/>
</dbReference>
<evidence type="ECO:0000259" key="7">
    <source>
        <dbReference type="PROSITE" id="PS50977"/>
    </source>
</evidence>
<reference evidence="8 9" key="1">
    <citation type="journal article" date="2016" name="Int. J. Syst. Evol. Microbiol.">
        <title>Dermabacter jinjuensis sp. nov., a novel species of the genus Dermabacter isolated from a clinical specimen.</title>
        <authorList>
            <person name="Park Y.K."/>
            <person name="Lee K.M."/>
            <person name="Lee W.K."/>
            <person name="Cho M.J."/>
            <person name="Lee H.S."/>
            <person name="Cho Y.G."/>
            <person name="Lee Y.C."/>
            <person name="Lee W.K."/>
            <person name="Seong W.K."/>
            <person name="Hwang K.J."/>
        </authorList>
    </citation>
    <scope>NUCLEOTIDE SEQUENCE [LARGE SCALE GENOMIC DNA]</scope>
    <source>
        <strain evidence="8 9">32T</strain>
    </source>
</reference>
<keyword evidence="1" id="KW-0678">Repressor</keyword>
<dbReference type="Gene3D" id="1.10.357.10">
    <property type="entry name" value="Tetracycline Repressor, domain 2"/>
    <property type="match status" value="1"/>
</dbReference>
<sequence>MELTSRQQAYADAGLAVMARDGMGAVSYRSVAAEAGMSLGAVQKSFATKDELLQAMLARFRAAAAAPAVAVPSQPTLVDWLVALTLQILPLNERSRRQEIVATGFGNLAHTNQAFSLALRTEDAELVGRIASLIGRAIAEGEIQPVDPTRAARIWLALVQGYARNCSMTHARLTPSRKSSTSPYRRCSDAPIASSRRSHLHNAPAAPCSKSQQPTTHKPELDRVATIRGSQVDLGRLATGQLTSGLTCRCHRVRRLCSPTVSHRRPHRSGPCPASQLPPARPDDRD</sequence>
<dbReference type="SUPFAM" id="SSF48498">
    <property type="entry name" value="Tetracyclin repressor-like, C-terminal domain"/>
    <property type="match status" value="1"/>
</dbReference>
<keyword evidence="2" id="KW-0805">Transcription regulation</keyword>
<dbReference type="PANTHER" id="PTHR30055">
    <property type="entry name" value="HTH-TYPE TRANSCRIPTIONAL REGULATOR RUTR"/>
    <property type="match status" value="1"/>
</dbReference>
<feature type="region of interest" description="Disordered" evidence="6">
    <location>
        <begin position="172"/>
        <end position="219"/>
    </location>
</feature>
<protein>
    <recommendedName>
        <fullName evidence="7">HTH tetR-type domain-containing protein</fullName>
    </recommendedName>
</protein>
<proteinExistence type="predicted"/>
<evidence type="ECO:0000313" key="8">
    <source>
        <dbReference type="EMBL" id="ATH96980.1"/>
    </source>
</evidence>